<accession>A0A8H4W7W5</accession>
<dbReference type="PRINTS" id="PR00171">
    <property type="entry name" value="SUGRTRNSPORT"/>
</dbReference>
<evidence type="ECO:0000313" key="10">
    <source>
        <dbReference type="Proteomes" id="UP000566819"/>
    </source>
</evidence>
<dbReference type="SUPFAM" id="SSF103473">
    <property type="entry name" value="MFS general substrate transporter"/>
    <property type="match status" value="1"/>
</dbReference>
<dbReference type="GO" id="GO:0005351">
    <property type="term" value="F:carbohydrate:proton symporter activity"/>
    <property type="evidence" value="ECO:0007669"/>
    <property type="project" value="TreeGrafter"/>
</dbReference>
<evidence type="ECO:0000256" key="7">
    <source>
        <dbReference type="SAM" id="Phobius"/>
    </source>
</evidence>
<evidence type="ECO:0000259" key="8">
    <source>
        <dbReference type="PROSITE" id="PS50850"/>
    </source>
</evidence>
<dbReference type="GO" id="GO:0016020">
    <property type="term" value="C:membrane"/>
    <property type="evidence" value="ECO:0007669"/>
    <property type="project" value="UniProtKB-SubCell"/>
</dbReference>
<dbReference type="PROSITE" id="PS50850">
    <property type="entry name" value="MFS"/>
    <property type="match status" value="1"/>
</dbReference>
<organism evidence="9 10">
    <name type="scientific">Cudoniella acicularis</name>
    <dbReference type="NCBI Taxonomy" id="354080"/>
    <lineage>
        <taxon>Eukaryota</taxon>
        <taxon>Fungi</taxon>
        <taxon>Dikarya</taxon>
        <taxon>Ascomycota</taxon>
        <taxon>Pezizomycotina</taxon>
        <taxon>Leotiomycetes</taxon>
        <taxon>Helotiales</taxon>
        <taxon>Tricladiaceae</taxon>
        <taxon>Cudoniella</taxon>
    </lineage>
</organism>
<dbReference type="EMBL" id="JAAMPI010000017">
    <property type="protein sequence ID" value="KAF4637603.1"/>
    <property type="molecule type" value="Genomic_DNA"/>
</dbReference>
<feature type="domain" description="Major facilitator superfamily (MFS) profile" evidence="8">
    <location>
        <begin position="18"/>
        <end position="438"/>
    </location>
</feature>
<feature type="transmembrane region" description="Helical" evidence="7">
    <location>
        <begin position="351"/>
        <end position="373"/>
    </location>
</feature>
<keyword evidence="6 7" id="KW-0472">Membrane</keyword>
<evidence type="ECO:0000256" key="4">
    <source>
        <dbReference type="ARBA" id="ARBA00022692"/>
    </source>
</evidence>
<dbReference type="InterPro" id="IPR020846">
    <property type="entry name" value="MFS_dom"/>
</dbReference>
<feature type="transmembrane region" description="Helical" evidence="7">
    <location>
        <begin position="159"/>
        <end position="177"/>
    </location>
</feature>
<feature type="transmembrane region" description="Helical" evidence="7">
    <location>
        <begin position="244"/>
        <end position="265"/>
    </location>
</feature>
<dbReference type="InterPro" id="IPR005828">
    <property type="entry name" value="MFS_sugar_transport-like"/>
</dbReference>
<dbReference type="OrthoDB" id="6612291at2759"/>
<keyword evidence="4 7" id="KW-0812">Transmembrane</keyword>
<feature type="transmembrane region" description="Helical" evidence="7">
    <location>
        <begin position="311"/>
        <end position="331"/>
    </location>
</feature>
<comment type="caution">
    <text evidence="9">The sequence shown here is derived from an EMBL/GenBank/DDBJ whole genome shotgun (WGS) entry which is preliminary data.</text>
</comment>
<evidence type="ECO:0000256" key="6">
    <source>
        <dbReference type="ARBA" id="ARBA00023136"/>
    </source>
</evidence>
<dbReference type="PANTHER" id="PTHR48022:SF23">
    <property type="entry name" value="MAJOR FACILITATOR SUPERFAMILY (MFS) PROFILE DOMAIN-CONTAINING PROTEIN"/>
    <property type="match status" value="1"/>
</dbReference>
<dbReference type="Gene3D" id="1.20.1250.20">
    <property type="entry name" value="MFS general substrate transporter like domains"/>
    <property type="match status" value="2"/>
</dbReference>
<gene>
    <name evidence="9" type="ORF">G7Y89_g476</name>
</gene>
<reference evidence="9 10" key="1">
    <citation type="submission" date="2020-03" db="EMBL/GenBank/DDBJ databases">
        <title>Draft Genome Sequence of Cudoniella acicularis.</title>
        <authorList>
            <person name="Buettner E."/>
            <person name="Kellner H."/>
        </authorList>
    </citation>
    <scope>NUCLEOTIDE SEQUENCE [LARGE SCALE GENOMIC DNA]</scope>
    <source>
        <strain evidence="9 10">DSM 108380</strain>
    </source>
</reference>
<evidence type="ECO:0000256" key="2">
    <source>
        <dbReference type="ARBA" id="ARBA00010992"/>
    </source>
</evidence>
<feature type="transmembrane region" description="Helical" evidence="7">
    <location>
        <begin position="65"/>
        <end position="84"/>
    </location>
</feature>
<keyword evidence="3" id="KW-0813">Transport</keyword>
<dbReference type="Pfam" id="PF00083">
    <property type="entry name" value="Sugar_tr"/>
    <property type="match status" value="2"/>
</dbReference>
<comment type="similarity">
    <text evidence="2">Belongs to the major facilitator superfamily. Sugar transporter (TC 2.A.1.1) family.</text>
</comment>
<dbReference type="InterPro" id="IPR050360">
    <property type="entry name" value="MFS_Sugar_Transporters"/>
</dbReference>
<keyword evidence="5 7" id="KW-1133">Transmembrane helix</keyword>
<name>A0A8H4W7W5_9HELO</name>
<dbReference type="PANTHER" id="PTHR48022">
    <property type="entry name" value="PLASTIDIC GLUCOSE TRANSPORTER 4"/>
    <property type="match status" value="1"/>
</dbReference>
<feature type="transmembrane region" description="Helical" evidence="7">
    <location>
        <begin position="385"/>
        <end position="405"/>
    </location>
</feature>
<feature type="transmembrane region" description="Helical" evidence="7">
    <location>
        <begin position="280"/>
        <end position="304"/>
    </location>
</feature>
<dbReference type="Proteomes" id="UP000566819">
    <property type="component" value="Unassembled WGS sequence"/>
</dbReference>
<comment type="subcellular location">
    <subcellularLocation>
        <location evidence="1">Membrane</location>
        <topology evidence="1">Multi-pass membrane protein</topology>
    </subcellularLocation>
</comment>
<proteinExistence type="inferred from homology"/>
<protein>
    <recommendedName>
        <fullName evidence="8">Major facilitator superfamily (MFS) profile domain-containing protein</fullName>
    </recommendedName>
</protein>
<feature type="transmembrane region" description="Helical" evidence="7">
    <location>
        <begin position="91"/>
        <end position="110"/>
    </location>
</feature>
<evidence type="ECO:0000256" key="3">
    <source>
        <dbReference type="ARBA" id="ARBA00022448"/>
    </source>
</evidence>
<sequence length="467" mass="51153">MMPSALELLAKHRGAVGVAIVANTASMLFGYDTGVAGSVVALKSFSVDFEFSTDLVKAADISSNFVALLNAGAFFGTAAPALFSRFIGRRLMMTVAACFMLLGGILQTAAQPPTLAMIYAGRVISGFGVGMVSNLTPVWTTYGCSLHLQSTSKQWRTPLSIQVILATIILAGSFFIVESPRWLAKENRWDEAGASLCYLRGASAGDAELKTEMAEIHAQIEEEIQATGGRSVKEIFQKRNFFRLLWGCGVAFFSIWNGQTAILYYSPSVFKQIGLTGQNAALFASGMFTVIKVVVMAAFLVLGIQRFKRKHLFSTGSFFMAVMLFALGAILKTHPPIPGETSSSTPSGRAMMATIYLYIIAYSMSWGPLVWVYMGEIFPTRTRDYCMAIATMIVWFFNFVVSKWTPMMILNIGWKTWMGISLEEMDILFGVVEESVRRRDIQEHIGIPSEKSPGISALEILESKGLS</sequence>
<keyword evidence="10" id="KW-1185">Reference proteome</keyword>
<evidence type="ECO:0000256" key="1">
    <source>
        <dbReference type="ARBA" id="ARBA00004141"/>
    </source>
</evidence>
<dbReference type="InterPro" id="IPR003663">
    <property type="entry name" value="Sugar/inositol_transpt"/>
</dbReference>
<evidence type="ECO:0000256" key="5">
    <source>
        <dbReference type="ARBA" id="ARBA00022989"/>
    </source>
</evidence>
<evidence type="ECO:0000313" key="9">
    <source>
        <dbReference type="EMBL" id="KAF4637603.1"/>
    </source>
</evidence>
<dbReference type="InterPro" id="IPR036259">
    <property type="entry name" value="MFS_trans_sf"/>
</dbReference>
<dbReference type="AlphaFoldDB" id="A0A8H4W7W5"/>